<protein>
    <submittedName>
        <fullName evidence="2">DciA family protein</fullName>
    </submittedName>
</protein>
<dbReference type="PANTHER" id="PTHR36456:SF1">
    <property type="entry name" value="UPF0232 PROTEIN SCO3875"/>
    <property type="match status" value="1"/>
</dbReference>
<dbReference type="Proteomes" id="UP000830236">
    <property type="component" value="Chromosome"/>
</dbReference>
<evidence type="ECO:0000313" key="3">
    <source>
        <dbReference type="Proteomes" id="UP000830236"/>
    </source>
</evidence>
<evidence type="ECO:0000313" key="2">
    <source>
        <dbReference type="EMBL" id="UQF79708.1"/>
    </source>
</evidence>
<name>A0A9E7AQC3_9ACTO</name>
<dbReference type="KEGG" id="agh:M3I41_00020"/>
<proteinExistence type="predicted"/>
<reference evidence="2" key="1">
    <citation type="submission" date="2022-05" db="EMBL/GenBank/DDBJ databases">
        <title>Using nanopore sequencing to obtain complete genomes from saliva samples.</title>
        <authorList>
            <person name="Baker J.L."/>
        </authorList>
    </citation>
    <scope>NUCLEOTIDE SEQUENCE</scope>
    <source>
        <strain evidence="2">JCVI-JB-Ag32</strain>
    </source>
</reference>
<organism evidence="2 3">
    <name type="scientific">Actinomyces graevenitzii</name>
    <dbReference type="NCBI Taxonomy" id="55565"/>
    <lineage>
        <taxon>Bacteria</taxon>
        <taxon>Bacillati</taxon>
        <taxon>Actinomycetota</taxon>
        <taxon>Actinomycetes</taxon>
        <taxon>Actinomycetales</taxon>
        <taxon>Actinomycetaceae</taxon>
        <taxon>Actinomyces</taxon>
    </lineage>
</organism>
<dbReference type="EMBL" id="CP097095">
    <property type="protein sequence ID" value="UQF79708.1"/>
    <property type="molecule type" value="Genomic_DNA"/>
</dbReference>
<dbReference type="Pfam" id="PF05258">
    <property type="entry name" value="DciA"/>
    <property type="match status" value="1"/>
</dbReference>
<dbReference type="InterPro" id="IPR007922">
    <property type="entry name" value="DciA-like"/>
</dbReference>
<feature type="region of interest" description="Disordered" evidence="1">
    <location>
        <begin position="74"/>
        <end position="97"/>
    </location>
</feature>
<feature type="compositionally biased region" description="Low complexity" evidence="1">
    <location>
        <begin position="42"/>
        <end position="55"/>
    </location>
</feature>
<sequence length="260" mass="27899">MNSEDYGDQMAVAALARQREQAWNAGHALKRLPRKSPGGPVLAASRAAGGAPASSSLNGLTAGAALNAGANAAPNANPSAAQNGTANAGPNAPVNAAQNPAANADALAPWDAVSIGRIRRRQERHAEIVNGQPVSQARVYWRDPRSGKRELDGFFHRQGWEESLHIASVKVRWEEIVGKDMAENCSIYSFKNGRLVMRAHSTNWAQQLQLMMPQLEALFEREVGPGIVKSIKVRGPNADYTWQHGKLAVPGARGVRDTYG</sequence>
<dbReference type="AlphaFoldDB" id="A0A9E7AQC3"/>
<evidence type="ECO:0000256" key="1">
    <source>
        <dbReference type="SAM" id="MobiDB-lite"/>
    </source>
</evidence>
<feature type="region of interest" description="Disordered" evidence="1">
    <location>
        <begin position="26"/>
        <end position="55"/>
    </location>
</feature>
<accession>A0A9E7AQC3</accession>
<gene>
    <name evidence="2" type="ORF">M3I41_00020</name>
</gene>
<dbReference type="PANTHER" id="PTHR36456">
    <property type="entry name" value="UPF0232 PROTEIN SCO3875"/>
    <property type="match status" value="1"/>
</dbReference>